<protein>
    <submittedName>
        <fullName evidence="3">Tripartite tricarboxylate transporter substrate binding protein</fullName>
    </submittedName>
</protein>
<proteinExistence type="inferred from homology"/>
<dbReference type="Gene3D" id="3.40.190.10">
    <property type="entry name" value="Periplasmic binding protein-like II"/>
    <property type="match status" value="1"/>
</dbReference>
<comment type="caution">
    <text evidence="3">The sequence shown here is derived from an EMBL/GenBank/DDBJ whole genome shotgun (WGS) entry which is preliminary data.</text>
</comment>
<accession>A0A853G321</accession>
<evidence type="ECO:0000313" key="3">
    <source>
        <dbReference type="EMBL" id="NYT48896.1"/>
    </source>
</evidence>
<dbReference type="CDD" id="cd07012">
    <property type="entry name" value="PBP2_Bug_TTT"/>
    <property type="match status" value="1"/>
</dbReference>
<evidence type="ECO:0000256" key="2">
    <source>
        <dbReference type="SAM" id="SignalP"/>
    </source>
</evidence>
<feature type="signal peptide" evidence="2">
    <location>
        <begin position="1"/>
        <end position="27"/>
    </location>
</feature>
<dbReference type="PIRSF" id="PIRSF017082">
    <property type="entry name" value="YflP"/>
    <property type="match status" value="1"/>
</dbReference>
<organism evidence="3 4">
    <name type="scientific">Parapusillimonas granuli</name>
    <dbReference type="NCBI Taxonomy" id="380911"/>
    <lineage>
        <taxon>Bacteria</taxon>
        <taxon>Pseudomonadati</taxon>
        <taxon>Pseudomonadota</taxon>
        <taxon>Betaproteobacteria</taxon>
        <taxon>Burkholderiales</taxon>
        <taxon>Alcaligenaceae</taxon>
        <taxon>Parapusillimonas</taxon>
    </lineage>
</organism>
<sequence length="331" mass="34775">MKIIRRLREACLLLSLMAGATASMAPAAHSANLDYPTRPIRLVVPYAPGGTTDVLARLIATELGNKLGKSVIVENKPGASAIIGTKAVAEAAPDGYTLLLGVNTAISSNPLLFKKLPYRVEQLQPVALIAMTPMVISVTTTDPANSIADLVAASKDRKGGLSFATLGKGSSVHLVAELIALRTGMQITPIPYGGSGPALTAIISGQVDLYGDAITTSIPLINAGKIKPIAISSKERSTLYPNLPTFEESGVTGGTIHVWFGVMAPRGTPDHIITTLNKAVNDILDTPAFSERLKADGSIVRQLSPKGFQDFIDGESKVWESVITATNLQLD</sequence>
<dbReference type="Pfam" id="PF03401">
    <property type="entry name" value="TctC"/>
    <property type="match status" value="1"/>
</dbReference>
<gene>
    <name evidence="3" type="ORF">H0A72_06185</name>
</gene>
<dbReference type="PANTHER" id="PTHR42928">
    <property type="entry name" value="TRICARBOXYLATE-BINDING PROTEIN"/>
    <property type="match status" value="1"/>
</dbReference>
<keyword evidence="2" id="KW-0732">Signal</keyword>
<name>A0A853G321_9BURK</name>
<dbReference type="PANTHER" id="PTHR42928:SF5">
    <property type="entry name" value="BLR1237 PROTEIN"/>
    <property type="match status" value="1"/>
</dbReference>
<evidence type="ECO:0000256" key="1">
    <source>
        <dbReference type="ARBA" id="ARBA00006987"/>
    </source>
</evidence>
<dbReference type="AlphaFoldDB" id="A0A853G321"/>
<keyword evidence="4" id="KW-1185">Reference proteome</keyword>
<dbReference type="InterPro" id="IPR005064">
    <property type="entry name" value="BUG"/>
</dbReference>
<dbReference type="Proteomes" id="UP000559809">
    <property type="component" value="Unassembled WGS sequence"/>
</dbReference>
<dbReference type="Gene3D" id="3.40.190.150">
    <property type="entry name" value="Bordetella uptake gene, domain 1"/>
    <property type="match status" value="1"/>
</dbReference>
<feature type="chain" id="PRO_5032362258" evidence="2">
    <location>
        <begin position="28"/>
        <end position="331"/>
    </location>
</feature>
<dbReference type="InterPro" id="IPR042100">
    <property type="entry name" value="Bug_dom1"/>
</dbReference>
<dbReference type="SUPFAM" id="SSF53850">
    <property type="entry name" value="Periplasmic binding protein-like II"/>
    <property type="match status" value="1"/>
</dbReference>
<dbReference type="EMBL" id="JACCEM010000003">
    <property type="protein sequence ID" value="NYT48896.1"/>
    <property type="molecule type" value="Genomic_DNA"/>
</dbReference>
<comment type="similarity">
    <text evidence="1">Belongs to the UPF0065 (bug) family.</text>
</comment>
<dbReference type="RefSeq" id="WP_180154200.1">
    <property type="nucleotide sequence ID" value="NZ_JACCEM010000003.1"/>
</dbReference>
<reference evidence="3 4" key="1">
    <citation type="submission" date="2020-07" db="EMBL/GenBank/DDBJ databases">
        <title>Taxonomic revisions and descriptions of new bacterial species based on genomic comparisons in the high-G+C-content subgroup of the family Alcaligenaceae.</title>
        <authorList>
            <person name="Szabo A."/>
            <person name="Felfoldi T."/>
        </authorList>
    </citation>
    <scope>NUCLEOTIDE SEQUENCE [LARGE SCALE GENOMIC DNA]</scope>
    <source>
        <strain evidence="3 4">LMG 24012</strain>
    </source>
</reference>
<evidence type="ECO:0000313" key="4">
    <source>
        <dbReference type="Proteomes" id="UP000559809"/>
    </source>
</evidence>